<dbReference type="FunFam" id="3.30.413.10:FF:000007">
    <property type="entry name" value="Nitrite reductase [NAD(P)H] large subunit"/>
    <property type="match status" value="1"/>
</dbReference>
<keyword evidence="11" id="KW-0274">FAD</keyword>
<dbReference type="OrthoDB" id="417093at2759"/>
<keyword evidence="14" id="KW-0411">Iron-sulfur</keyword>
<dbReference type="InterPro" id="IPR017941">
    <property type="entry name" value="Rieske_2Fe-2S"/>
</dbReference>
<evidence type="ECO:0000256" key="14">
    <source>
        <dbReference type="ARBA" id="ARBA00023014"/>
    </source>
</evidence>
<dbReference type="GO" id="GO:0008942">
    <property type="term" value="F:nitrite reductase [NAD(P)H] activity"/>
    <property type="evidence" value="ECO:0007669"/>
    <property type="project" value="InterPro"/>
</dbReference>
<evidence type="ECO:0000313" key="18">
    <source>
        <dbReference type="EMBL" id="CAE7463151.1"/>
    </source>
</evidence>
<dbReference type="PROSITE" id="PS51300">
    <property type="entry name" value="NIRD"/>
    <property type="match status" value="1"/>
</dbReference>
<keyword evidence="19" id="KW-1185">Reference proteome</keyword>
<dbReference type="GO" id="GO:0050660">
    <property type="term" value="F:flavin adenine dinucleotide binding"/>
    <property type="evidence" value="ECO:0007669"/>
    <property type="project" value="InterPro"/>
</dbReference>
<dbReference type="CDD" id="cd19944">
    <property type="entry name" value="NirB_Fer2_BFD-like_2"/>
    <property type="match status" value="1"/>
</dbReference>
<evidence type="ECO:0000256" key="7">
    <source>
        <dbReference type="ARBA" id="ARBA00022617"/>
    </source>
</evidence>
<dbReference type="Proteomes" id="UP000649617">
    <property type="component" value="Unassembled WGS sequence"/>
</dbReference>
<evidence type="ECO:0000256" key="6">
    <source>
        <dbReference type="ARBA" id="ARBA00022485"/>
    </source>
</evidence>
<keyword evidence="10" id="KW-0479">Metal-binding</keyword>
<dbReference type="PRINTS" id="PR00411">
    <property type="entry name" value="PNDRDTASEI"/>
</dbReference>
<evidence type="ECO:0000313" key="19">
    <source>
        <dbReference type="Proteomes" id="UP000649617"/>
    </source>
</evidence>
<dbReference type="Pfam" id="PF03460">
    <property type="entry name" value="NIR_SIR_ferr"/>
    <property type="match status" value="1"/>
</dbReference>
<evidence type="ECO:0000256" key="1">
    <source>
        <dbReference type="ARBA" id="ARBA00001929"/>
    </source>
</evidence>
<dbReference type="InterPro" id="IPR006067">
    <property type="entry name" value="NO2/SO3_Rdtase_4Fe4S_dom"/>
</dbReference>
<evidence type="ECO:0000256" key="10">
    <source>
        <dbReference type="ARBA" id="ARBA00022723"/>
    </source>
</evidence>
<dbReference type="SUPFAM" id="SSF51905">
    <property type="entry name" value="FAD/NAD(P)-binding domain"/>
    <property type="match status" value="1"/>
</dbReference>
<keyword evidence="8" id="KW-0285">Flavoprotein</keyword>
<dbReference type="Gene3D" id="3.30.413.10">
    <property type="entry name" value="Sulfite Reductase Hemoprotein, domain 1"/>
    <property type="match status" value="1"/>
</dbReference>
<evidence type="ECO:0000256" key="3">
    <source>
        <dbReference type="ARBA" id="ARBA00001974"/>
    </source>
</evidence>
<dbReference type="PROSITE" id="PS00365">
    <property type="entry name" value="NIR_SIR"/>
    <property type="match status" value="1"/>
</dbReference>
<dbReference type="Pfam" id="PF01077">
    <property type="entry name" value="NIR_SIR"/>
    <property type="match status" value="1"/>
</dbReference>
<dbReference type="InterPro" id="IPR036188">
    <property type="entry name" value="FAD/NAD-bd_sf"/>
</dbReference>
<dbReference type="GO" id="GO:0020037">
    <property type="term" value="F:heme binding"/>
    <property type="evidence" value="ECO:0007669"/>
    <property type="project" value="InterPro"/>
</dbReference>
<dbReference type="SUPFAM" id="SSF55124">
    <property type="entry name" value="Nitrite/Sulfite reductase N-terminal domain-like"/>
    <property type="match status" value="1"/>
</dbReference>
<dbReference type="PANTHER" id="PTHR43809:SF1">
    <property type="entry name" value="NITRITE REDUCTASE (NADH) LARGE SUBUNIT"/>
    <property type="match status" value="1"/>
</dbReference>
<evidence type="ECO:0000256" key="8">
    <source>
        <dbReference type="ARBA" id="ARBA00022630"/>
    </source>
</evidence>
<dbReference type="InterPro" id="IPR007419">
    <property type="entry name" value="BFD-like_2Fe2S-bd_dom"/>
</dbReference>
<dbReference type="InterPro" id="IPR016156">
    <property type="entry name" value="FAD/NAD-linked_Rdtase_dimer_sf"/>
</dbReference>
<dbReference type="GO" id="GO:0050661">
    <property type="term" value="F:NADP binding"/>
    <property type="evidence" value="ECO:0007669"/>
    <property type="project" value="InterPro"/>
</dbReference>
<keyword evidence="6" id="KW-0004">4Fe-4S</keyword>
<comment type="cofactor">
    <cofactor evidence="3">
        <name>FAD</name>
        <dbReference type="ChEBI" id="CHEBI:57692"/>
    </cofactor>
</comment>
<evidence type="ECO:0000256" key="5">
    <source>
        <dbReference type="ARBA" id="ARBA00010429"/>
    </source>
</evidence>
<dbReference type="InterPro" id="IPR036136">
    <property type="entry name" value="Nit/Sulf_reduc_fer-like_dom_sf"/>
</dbReference>
<dbReference type="Gene3D" id="1.10.10.1100">
    <property type="entry name" value="BFD-like [2Fe-2S]-binding domain"/>
    <property type="match status" value="1"/>
</dbReference>
<comment type="caution">
    <text evidence="18">The sequence shown here is derived from an EMBL/GenBank/DDBJ whole genome shotgun (WGS) entry which is preliminary data.</text>
</comment>
<dbReference type="PRINTS" id="PR00397">
    <property type="entry name" value="SIROHAEM"/>
</dbReference>
<dbReference type="InterPro" id="IPR052034">
    <property type="entry name" value="NasD-like"/>
</dbReference>
<dbReference type="GO" id="GO:0051537">
    <property type="term" value="F:2 iron, 2 sulfur cluster binding"/>
    <property type="evidence" value="ECO:0007669"/>
    <property type="project" value="UniProtKB-KW"/>
</dbReference>
<evidence type="ECO:0000256" key="9">
    <source>
        <dbReference type="ARBA" id="ARBA00022714"/>
    </source>
</evidence>
<protein>
    <submittedName>
        <fullName evidence="18">NasB protein</fullName>
    </submittedName>
</protein>
<comment type="cofactor">
    <cofactor evidence="2">
        <name>[4Fe-4S] cluster</name>
        <dbReference type="ChEBI" id="CHEBI:49883"/>
    </cofactor>
</comment>
<dbReference type="Gene3D" id="3.30.390.30">
    <property type="match status" value="1"/>
</dbReference>
<dbReference type="NCBIfam" id="TIGR02374">
    <property type="entry name" value="nitri_red_nirB"/>
    <property type="match status" value="1"/>
</dbReference>
<gene>
    <name evidence="18" type="primary">nasB</name>
    <name evidence="18" type="ORF">SPIL2461_LOCUS11586</name>
</gene>
<dbReference type="NCBIfam" id="NF011565">
    <property type="entry name" value="PRK14989.1"/>
    <property type="match status" value="1"/>
</dbReference>
<dbReference type="SUPFAM" id="SSF56014">
    <property type="entry name" value="Nitrite and sulphite reductase 4Fe-4S domain-like"/>
    <property type="match status" value="1"/>
</dbReference>
<keyword evidence="9" id="KW-0001">2Fe-2S</keyword>
<dbReference type="InterPro" id="IPR012748">
    <property type="entry name" value="Rieske-like_NirD"/>
</dbReference>
<dbReference type="Gene3D" id="3.50.50.60">
    <property type="entry name" value="FAD/NAD(P)-binding domain"/>
    <property type="match status" value="2"/>
</dbReference>
<dbReference type="PRINTS" id="PR00368">
    <property type="entry name" value="FADPNR"/>
</dbReference>
<organism evidence="18 19">
    <name type="scientific">Symbiodinium pilosum</name>
    <name type="common">Dinoflagellate</name>
    <dbReference type="NCBI Taxonomy" id="2952"/>
    <lineage>
        <taxon>Eukaryota</taxon>
        <taxon>Sar</taxon>
        <taxon>Alveolata</taxon>
        <taxon>Dinophyceae</taxon>
        <taxon>Suessiales</taxon>
        <taxon>Symbiodiniaceae</taxon>
        <taxon>Symbiodinium</taxon>
    </lineage>
</organism>
<dbReference type="SUPFAM" id="SSF50022">
    <property type="entry name" value="ISP domain"/>
    <property type="match status" value="1"/>
</dbReference>
<dbReference type="PANTHER" id="PTHR43809">
    <property type="entry name" value="NITRITE REDUCTASE (NADH) LARGE SUBUNIT"/>
    <property type="match status" value="1"/>
</dbReference>
<reference evidence="18" key="1">
    <citation type="submission" date="2021-02" db="EMBL/GenBank/DDBJ databases">
        <authorList>
            <person name="Dougan E. K."/>
            <person name="Rhodes N."/>
            <person name="Thang M."/>
            <person name="Chan C."/>
        </authorList>
    </citation>
    <scope>NUCLEOTIDE SEQUENCE</scope>
</reference>
<proteinExistence type="inferred from homology"/>
<dbReference type="UniPathway" id="UPA00653"/>
<feature type="domain" description="Rieske" evidence="17">
    <location>
        <begin position="906"/>
        <end position="1013"/>
    </location>
</feature>
<dbReference type="EMBL" id="CAJNIZ010022656">
    <property type="protein sequence ID" value="CAE7463151.1"/>
    <property type="molecule type" value="Genomic_DNA"/>
</dbReference>
<dbReference type="InterPro" id="IPR041854">
    <property type="entry name" value="BFD-like_2Fe2S-bd_dom_sf"/>
</dbReference>
<dbReference type="Pfam" id="PF04324">
    <property type="entry name" value="Fer2_BFD"/>
    <property type="match status" value="1"/>
</dbReference>
<evidence type="ECO:0000256" key="11">
    <source>
        <dbReference type="ARBA" id="ARBA00022827"/>
    </source>
</evidence>
<dbReference type="AlphaFoldDB" id="A0A812S688"/>
<dbReference type="InterPro" id="IPR036922">
    <property type="entry name" value="Rieske_2Fe-2S_sf"/>
</dbReference>
<comment type="similarity">
    <text evidence="5">Belongs to the nitrite and sulfite reductase 4Fe-4S domain family.</text>
</comment>
<name>A0A812S688_SYMPI</name>
<evidence type="ECO:0000256" key="16">
    <source>
        <dbReference type="ARBA" id="ARBA00034078"/>
    </source>
</evidence>
<dbReference type="Gene3D" id="2.102.10.10">
    <property type="entry name" value="Rieske [2Fe-2S] iron-sulphur domain"/>
    <property type="match status" value="1"/>
</dbReference>
<dbReference type="InterPro" id="IPR005117">
    <property type="entry name" value="NiRdtase/SiRdtase_haem-b_fer"/>
</dbReference>
<comment type="pathway">
    <text evidence="4">Nitrogen metabolism; nitrate reduction (assimilation).</text>
</comment>
<dbReference type="PROSITE" id="PS51296">
    <property type="entry name" value="RIESKE"/>
    <property type="match status" value="1"/>
</dbReference>
<dbReference type="InterPro" id="IPR006066">
    <property type="entry name" value="NO2/SO3_Rdtase_FeS/sirohaem_BS"/>
</dbReference>
<dbReference type="InterPro" id="IPR023753">
    <property type="entry name" value="FAD/NAD-binding_dom"/>
</dbReference>
<comment type="cofactor">
    <cofactor evidence="16">
        <name>[2Fe-2S] cluster</name>
        <dbReference type="ChEBI" id="CHEBI:190135"/>
    </cofactor>
</comment>
<dbReference type="InterPro" id="IPR045854">
    <property type="entry name" value="NO2/SO3_Rdtase_4Fe4S_sf"/>
</dbReference>
<keyword evidence="12" id="KW-0560">Oxidoreductase</keyword>
<dbReference type="Pfam" id="PF07992">
    <property type="entry name" value="Pyr_redox_2"/>
    <property type="match status" value="1"/>
</dbReference>
<sequence>MAKSVLVVGHGPIGHSFIEKLVAAEANYKISVLCEEPRPAYNRVMLTQYFEDRDAAKHDKMKLSYISEEDLKSLNVDLIYGRATSIDRDAKKVSYTASSSQEVLTAAYDILVLATGSFCFVPPVPGMTIPEKKNMNWPDDPASRPEGVYVYRTIEDLESLLAAVKNGAKRAVVIGGGLLGLEAAKAAYDLKLDSHVLEMAPYLMPTQLNEAAGQVLTKKIEDLGVHVHCGVQIKRVVLEGDKVTGIEFLNKGAEEPTVLDADLIIVSCGVRPRDELAKLCGLELGARGGVKVSTSLQSSDKDIYAIGEVAAIGGSFCYGLWAPGVEQAETLVQNLLEPGKAEYTASDLSTKLKLLGVEVASFGRSSDFWFQRQFDGKDPNVKFIDCKDDVSDHYRRLVFSKDGTKLMGGVLVGDAKDYSKLLQLSKKDDLGGSDPASLAFKRPPPGAVAGAAVDGGDGTGLADDDMICTCIGLTKAQVRQSIIDKEAYTVPAIKKACKAGTGCGGCVTPVGEIPKLLAHTLKKLGKAAASGICPHFSYSRRELFDIVKIKELKSFEEILATCGKGSDGCELCKPICASILSSLWNDHALQQGRDQIQDTNDRFLANIQKTGTYSVIPRCPGGDITPDTLMAFAKTAKKYGLWTKITGAQRLGMYGAQVQDLPDIYKELVDAGMETGQAYGKALRTVKSCVGSTWCRYGQQDSVTMAVVLENRYKGLRAPHKIKMAASGCLRECAEAQGKDVGVIATQAGYNLYVCGNGGAKPAHAKLLATDLSEETVLTYVDRFLMFYISTAKHLQRTAPWLAELEGGIEYLKKVVIEDSLGIAGDLEAMMERNRGNFKCEWKEVAYDEELRKKFKQFANTSESHDSEHIEYIDMRGQRHPNTYSPPDIQGPALYSKANAAENWEWVFAGEAADYPKNGGLAVKHGSQEVAVFHLPTQEAAEDQWLATQNLCPHRQARTMSRSLVGQLPSGVLTVADPIYKTTYNLRTGEGIANSNFNLSTFPTKLEGGKVFVKLPPSTEMEAAFEKVITAAYQADGREYKKKTGGALPAVKDLSW</sequence>
<dbReference type="GO" id="GO:0042128">
    <property type="term" value="P:nitrate assimilation"/>
    <property type="evidence" value="ECO:0007669"/>
    <property type="project" value="UniProtKB-UniPathway"/>
</dbReference>
<evidence type="ECO:0000256" key="2">
    <source>
        <dbReference type="ARBA" id="ARBA00001966"/>
    </source>
</evidence>
<dbReference type="GO" id="GO:0051539">
    <property type="term" value="F:4 iron, 4 sulfur cluster binding"/>
    <property type="evidence" value="ECO:0007669"/>
    <property type="project" value="UniProtKB-KW"/>
</dbReference>
<keyword evidence="13" id="KW-0408">Iron</keyword>
<accession>A0A812S688</accession>
<keyword evidence="15" id="KW-0534">Nitrate assimilation</keyword>
<keyword evidence="7" id="KW-0349">Heme</keyword>
<evidence type="ECO:0000256" key="4">
    <source>
        <dbReference type="ARBA" id="ARBA00005096"/>
    </source>
</evidence>
<evidence type="ECO:0000259" key="17">
    <source>
        <dbReference type="PROSITE" id="PS51296"/>
    </source>
</evidence>
<evidence type="ECO:0000256" key="12">
    <source>
        <dbReference type="ARBA" id="ARBA00023002"/>
    </source>
</evidence>
<dbReference type="GO" id="GO:0046872">
    <property type="term" value="F:metal ion binding"/>
    <property type="evidence" value="ECO:0007669"/>
    <property type="project" value="UniProtKB-KW"/>
</dbReference>
<dbReference type="InterPro" id="IPR012744">
    <property type="entry name" value="Nitri_red_NirB"/>
</dbReference>
<evidence type="ECO:0000256" key="13">
    <source>
        <dbReference type="ARBA" id="ARBA00023004"/>
    </source>
</evidence>
<evidence type="ECO:0000256" key="15">
    <source>
        <dbReference type="ARBA" id="ARBA00023063"/>
    </source>
</evidence>
<dbReference type="Pfam" id="PF13806">
    <property type="entry name" value="Rieske_2"/>
    <property type="match status" value="1"/>
</dbReference>
<comment type="cofactor">
    <cofactor evidence="1">
        <name>siroheme</name>
        <dbReference type="ChEBI" id="CHEBI:60052"/>
    </cofactor>
</comment>